<feature type="domain" description="Glycosyl hydrolase family 13 catalytic" evidence="6">
    <location>
        <begin position="8"/>
        <end position="428"/>
    </location>
</feature>
<dbReference type="KEGG" id="psym:J1N51_05115"/>
<dbReference type="AlphaFoldDB" id="A0A975DDS6"/>
<dbReference type="PIRSF" id="PIRSF003059">
    <property type="entry name" value="Sucrose_phosphorylase"/>
    <property type="match status" value="1"/>
</dbReference>
<dbReference type="PANTHER" id="PTHR38784">
    <property type="entry name" value="SUCROSE PHOSPHORYLASE"/>
    <property type="match status" value="1"/>
</dbReference>
<feature type="active site" description="Proton donor" evidence="4">
    <location>
        <position position="233"/>
    </location>
</feature>
<evidence type="ECO:0000256" key="3">
    <source>
        <dbReference type="ARBA" id="ARBA00022679"/>
    </source>
</evidence>
<organism evidence="7 8">
    <name type="scientific">Psychrosphaera ytuae</name>
    <dbReference type="NCBI Taxonomy" id="2820710"/>
    <lineage>
        <taxon>Bacteria</taxon>
        <taxon>Pseudomonadati</taxon>
        <taxon>Pseudomonadota</taxon>
        <taxon>Gammaproteobacteria</taxon>
        <taxon>Alteromonadales</taxon>
        <taxon>Pseudoalteromonadaceae</taxon>
        <taxon>Psychrosphaera</taxon>
    </lineage>
</organism>
<feature type="binding site" evidence="5">
    <location>
        <position position="50"/>
    </location>
    <ligand>
        <name>substrate</name>
    </ligand>
</feature>
<dbReference type="SMART" id="SM00642">
    <property type="entry name" value="Aamy"/>
    <property type="match status" value="1"/>
</dbReference>
<dbReference type="SUPFAM" id="SSF51445">
    <property type="entry name" value="(Trans)glycosidases"/>
    <property type="match status" value="1"/>
</dbReference>
<evidence type="ECO:0000256" key="5">
    <source>
        <dbReference type="PIRSR" id="PIRSR003059-2"/>
    </source>
</evidence>
<reference evidence="7" key="1">
    <citation type="submission" date="2021-03" db="EMBL/GenBank/DDBJ databases">
        <title>Description of Psychrosphaera ytuae sp. nov. isolated from deep sea sediment of South China Sea.</title>
        <authorList>
            <person name="Zhang J."/>
            <person name="Xu X.-D."/>
        </authorList>
    </citation>
    <scope>NUCLEOTIDE SEQUENCE</scope>
    <source>
        <strain evidence="7">MTZ26</strain>
    </source>
</reference>
<dbReference type="RefSeq" id="WP_208832893.1">
    <property type="nucleotide sequence ID" value="NZ_CP072110.1"/>
</dbReference>
<dbReference type="Gene3D" id="3.90.400.10">
    <property type="entry name" value="Oligo-1,6-glucosidase, Domain 2"/>
    <property type="match status" value="1"/>
</dbReference>
<dbReference type="InterPro" id="IPR017853">
    <property type="entry name" value="GH"/>
</dbReference>
<evidence type="ECO:0000256" key="4">
    <source>
        <dbReference type="PIRSR" id="PIRSR003059-1"/>
    </source>
</evidence>
<feature type="binding site" evidence="5">
    <location>
        <position position="233"/>
    </location>
    <ligand>
        <name>substrate</name>
    </ligand>
</feature>
<keyword evidence="2 7" id="KW-0328">Glycosyltransferase</keyword>
<evidence type="ECO:0000256" key="2">
    <source>
        <dbReference type="ARBA" id="ARBA00022676"/>
    </source>
</evidence>
<feature type="binding site" evidence="5">
    <location>
        <begin position="340"/>
        <end position="343"/>
    </location>
    <ligand>
        <name>substrate</name>
    </ligand>
</feature>
<dbReference type="GO" id="GO:0009018">
    <property type="term" value="F:sucrose phosphorylase activity"/>
    <property type="evidence" value="ECO:0007669"/>
    <property type="project" value="UniProtKB-EC"/>
</dbReference>
<feature type="binding site" evidence="5">
    <location>
        <begin position="290"/>
        <end position="291"/>
    </location>
    <ligand>
        <name>substrate</name>
    </ligand>
</feature>
<keyword evidence="8" id="KW-1185">Reference proteome</keyword>
<feature type="active site" description="Nucleophile" evidence="4">
    <location>
        <position position="193"/>
    </location>
</feature>
<feature type="binding site" evidence="5">
    <location>
        <position position="88"/>
    </location>
    <ligand>
        <name>sucrose</name>
        <dbReference type="ChEBI" id="CHEBI:17992"/>
    </ligand>
</feature>
<comment type="similarity">
    <text evidence="1">Belongs to the glycosyl hydrolase 13 family. Sucrose phosphorylase subfamily.</text>
</comment>
<gene>
    <name evidence="7" type="ORF">J1N51_05115</name>
</gene>
<dbReference type="InterPro" id="IPR006047">
    <property type="entry name" value="GH13_cat_dom"/>
</dbReference>
<dbReference type="Pfam" id="PF00128">
    <property type="entry name" value="Alpha-amylase"/>
    <property type="match status" value="1"/>
</dbReference>
<dbReference type="NCBIfam" id="TIGR03852">
    <property type="entry name" value="sucrose_gtfA"/>
    <property type="match status" value="1"/>
</dbReference>
<dbReference type="Gene3D" id="3.20.20.80">
    <property type="entry name" value="Glycosidases"/>
    <property type="match status" value="1"/>
</dbReference>
<dbReference type="CDD" id="cd11355">
    <property type="entry name" value="AmyAc_Sucrose_phosphorylase"/>
    <property type="match status" value="1"/>
</dbReference>
<evidence type="ECO:0000313" key="8">
    <source>
        <dbReference type="Proteomes" id="UP000682739"/>
    </source>
</evidence>
<dbReference type="PANTHER" id="PTHR38784:SF1">
    <property type="entry name" value="SUCROSE PHOSPHORYLASE"/>
    <property type="match status" value="1"/>
</dbReference>
<proteinExistence type="inferred from homology"/>
<dbReference type="EC" id="2.4.1.7" evidence="7"/>
<protein>
    <submittedName>
        <fullName evidence="7">Sucrose phosphorylase</fullName>
        <ecNumber evidence="7">2.4.1.7</ecNumber>
    </submittedName>
</protein>
<sequence>MKNNVQLITYVDRLSGAGVTKLAEVLNNQLGGLFSGVHLLPFYYPIDGSDAGFDPIDHTQVDTRLGSWHDIRALGSSHEIMADMIVNHMSAQSPEFLDVLDKGKDSEYWSLFLTEDKVFPDGASQQQLDMIYRPRPGRCFSTFELKSGEKQEFWTTFTDNQIDIDVYSEAGQNYLDRILTEFSENNVTMIRLDAAGYAIKKADTNCFMLDETFDFINEISEKAKSLGIETLVEIHSYYKTQIEIAERVGLVYDFALPPLVLHSLFSKDFTALNNWLAISPRNCITVLDTHDGIGIIDVGPMDGEPGLLTESEIDSLVETIHLKSEGESRLATGAAASNVDLYQVNCTYFNALGADELAYLTSRAIQFFVPGVPQVYYGGLFACENDVNLLQQTNVGRDINRPYLTSDKIDQLTDQPIFKALARLISIRNNNVCFNGDFEHSTGTNTLSLKWCREGEFIQLDVTLEHCDNEIEFSYGISATITEKTNTGVSKTSLLDLLNLSK</sequence>
<feature type="binding site" evidence="5">
    <location>
        <begin position="191"/>
        <end position="193"/>
    </location>
    <ligand>
        <name>substrate</name>
    </ligand>
</feature>
<name>A0A975DDS6_9GAMM</name>
<dbReference type="InterPro" id="IPR022527">
    <property type="entry name" value="Sucrose_phospho"/>
</dbReference>
<dbReference type="EMBL" id="CP072110">
    <property type="protein sequence ID" value="QTH64839.1"/>
    <property type="molecule type" value="Genomic_DNA"/>
</dbReference>
<accession>A0A975DDS6</accession>
<feature type="binding site" evidence="5">
    <location>
        <position position="397"/>
    </location>
    <ligand>
        <name>substrate</name>
    </ligand>
</feature>
<dbReference type="InterPro" id="IPR016377">
    <property type="entry name" value="Sucrose_GGa_phosphorylase-rel"/>
</dbReference>
<evidence type="ECO:0000313" key="7">
    <source>
        <dbReference type="EMBL" id="QTH64839.1"/>
    </source>
</evidence>
<keyword evidence="3 7" id="KW-0808">Transferase</keyword>
<evidence type="ECO:0000256" key="1">
    <source>
        <dbReference type="ARBA" id="ARBA00008452"/>
    </source>
</evidence>
<dbReference type="InterPro" id="IPR045857">
    <property type="entry name" value="O16G_dom_2"/>
</dbReference>
<dbReference type="GO" id="GO:0005975">
    <property type="term" value="P:carbohydrate metabolic process"/>
    <property type="evidence" value="ECO:0007669"/>
    <property type="project" value="InterPro"/>
</dbReference>
<evidence type="ECO:0000259" key="6">
    <source>
        <dbReference type="SMART" id="SM00642"/>
    </source>
</evidence>
<dbReference type="Proteomes" id="UP000682739">
    <property type="component" value="Chromosome"/>
</dbReference>